<accession>A0ABD5YPA6</accession>
<name>A0ABD5YPA6_9EURY</name>
<dbReference type="AlphaFoldDB" id="A0ABD5YPA6"/>
<dbReference type="RefSeq" id="WP_390204870.1">
    <property type="nucleotide sequence ID" value="NZ_JBHTAX010000001.1"/>
</dbReference>
<keyword evidence="6 9" id="KW-1133">Transmembrane helix</keyword>
<dbReference type="PANTHER" id="PTHR33908:SF11">
    <property type="entry name" value="MEMBRANE PROTEIN"/>
    <property type="match status" value="1"/>
</dbReference>
<feature type="domain" description="DUF7846" evidence="11">
    <location>
        <begin position="398"/>
        <end position="537"/>
    </location>
</feature>
<reference evidence="12 13" key="1">
    <citation type="journal article" date="2019" name="Int. J. Syst. Evol. Microbiol.">
        <title>The Global Catalogue of Microorganisms (GCM) 10K type strain sequencing project: providing services to taxonomists for standard genome sequencing and annotation.</title>
        <authorList>
            <consortium name="The Broad Institute Genomics Platform"/>
            <consortium name="The Broad Institute Genome Sequencing Center for Infectious Disease"/>
            <person name="Wu L."/>
            <person name="Ma J."/>
        </authorList>
    </citation>
    <scope>NUCLEOTIDE SEQUENCE [LARGE SCALE GENOMIC DNA]</scope>
    <source>
        <strain evidence="12 13">RDMS1</strain>
    </source>
</reference>
<dbReference type="Pfam" id="PF13231">
    <property type="entry name" value="PMT_2"/>
    <property type="match status" value="1"/>
</dbReference>
<evidence type="ECO:0000313" key="12">
    <source>
        <dbReference type="EMBL" id="MFC7189370.1"/>
    </source>
</evidence>
<feature type="transmembrane region" description="Helical" evidence="9">
    <location>
        <begin position="314"/>
        <end position="333"/>
    </location>
</feature>
<proteinExistence type="predicted"/>
<evidence type="ECO:0000256" key="8">
    <source>
        <dbReference type="SAM" id="MobiDB-lite"/>
    </source>
</evidence>
<evidence type="ECO:0000256" key="6">
    <source>
        <dbReference type="ARBA" id="ARBA00022989"/>
    </source>
</evidence>
<keyword evidence="7 9" id="KW-0472">Membrane</keyword>
<keyword evidence="13" id="KW-1185">Reference proteome</keyword>
<feature type="transmembrane region" description="Helical" evidence="9">
    <location>
        <begin position="345"/>
        <end position="364"/>
    </location>
</feature>
<evidence type="ECO:0000256" key="9">
    <source>
        <dbReference type="SAM" id="Phobius"/>
    </source>
</evidence>
<comment type="caution">
    <text evidence="12">The sequence shown here is derived from an EMBL/GenBank/DDBJ whole genome shotgun (WGS) entry which is preliminary data.</text>
</comment>
<dbReference type="EMBL" id="JBHTAX010000001">
    <property type="protein sequence ID" value="MFC7189370.1"/>
    <property type="molecule type" value="Genomic_DNA"/>
</dbReference>
<keyword evidence="5 9" id="KW-0812">Transmembrane</keyword>
<dbReference type="InterPro" id="IPR038731">
    <property type="entry name" value="RgtA/B/C-like"/>
</dbReference>
<dbReference type="Pfam" id="PF25230">
    <property type="entry name" value="DUF7846"/>
    <property type="match status" value="1"/>
</dbReference>
<gene>
    <name evidence="12" type="ORF">ACFQL7_05585</name>
</gene>
<feature type="transmembrane region" description="Helical" evidence="9">
    <location>
        <begin position="33"/>
        <end position="51"/>
    </location>
</feature>
<keyword evidence="4 12" id="KW-0808">Transferase</keyword>
<dbReference type="GO" id="GO:0008610">
    <property type="term" value="P:lipid biosynthetic process"/>
    <property type="evidence" value="ECO:0007669"/>
    <property type="project" value="UniProtKB-ARBA"/>
</dbReference>
<evidence type="ECO:0000256" key="4">
    <source>
        <dbReference type="ARBA" id="ARBA00022679"/>
    </source>
</evidence>
<dbReference type="EC" id="2.4.-.-" evidence="12"/>
<keyword evidence="2" id="KW-1003">Cell membrane</keyword>
<protein>
    <submittedName>
        <fullName evidence="12">ArnT family glycosyltransferase</fullName>
        <ecNumber evidence="12">2.4.-.-</ecNumber>
    </submittedName>
</protein>
<evidence type="ECO:0000259" key="11">
    <source>
        <dbReference type="Pfam" id="PF25230"/>
    </source>
</evidence>
<dbReference type="InterPro" id="IPR050297">
    <property type="entry name" value="LipidA_mod_glycosyltrf_83"/>
</dbReference>
<dbReference type="InterPro" id="IPR057168">
    <property type="entry name" value="DUF7846"/>
</dbReference>
<evidence type="ECO:0000256" key="1">
    <source>
        <dbReference type="ARBA" id="ARBA00004651"/>
    </source>
</evidence>
<organism evidence="12 13">
    <name type="scientific">Halocatena marina</name>
    <dbReference type="NCBI Taxonomy" id="2934937"/>
    <lineage>
        <taxon>Archaea</taxon>
        <taxon>Methanobacteriati</taxon>
        <taxon>Methanobacteriota</taxon>
        <taxon>Stenosarchaea group</taxon>
        <taxon>Halobacteria</taxon>
        <taxon>Halobacteriales</taxon>
        <taxon>Natronomonadaceae</taxon>
        <taxon>Halocatena</taxon>
    </lineage>
</organism>
<sequence>MVLHTGWKASLSEVYAGGCGAVHPGLALGIPRLALSVIAAGNVAFVGLIGREVFDRPTGVLAAGITLLTPFFLFISATFMSYAPTMLLNLMFAFGYIRMHRQRRRRYAMLAGGAIGLSFFSRPYSAVLFATPFVVHALSVAFVAIRNQNDWQPLMEREAVVALFGLGGVSVALAYNGIVTGNPFLFPYQVFAPLDGLGFGFRRLTGPGLWYTIDLALQANTQLVIELLSQWTFAAPIGSILAVLGLIPVVLHQHESNNETSLPDWELRMILSAVFVSVIVGNIYFWGTFNILGAVTDTTDGFISKLGPYYHLDLILPLSVFASAGALWLGRTIRSTAAKHTSAETARLVVIVLIIVSAPIIAGAEYNRIEPVVERNMEYTDQYAEVYAPFEKQTFDHALVFLPTPHEEWLGHPFQSLRNGGSLNEGSTLYAQNLGPTKQFATIDAYPNRTPYRFTYRGLWDNGKGQQITPHLQSLDIRNGSHHRFTTTVGDLGRLSSVRLSVNKTEIVSYHRGSDASKEKPVTVRWDVNGTHVRLADIQGAQGAMSNTTNTTQRTLPTGRVTPHPTAEQTHADAIAVEGPVYATLAITFRKDDGDPVTYSQGLAIDANNESARFLWPGPTKVCRGSHSCGREGMYVPGGRILQKSV</sequence>
<evidence type="ECO:0000256" key="5">
    <source>
        <dbReference type="ARBA" id="ARBA00022692"/>
    </source>
</evidence>
<comment type="subcellular location">
    <subcellularLocation>
        <location evidence="1">Cell membrane</location>
        <topology evidence="1">Multi-pass membrane protein</topology>
    </subcellularLocation>
</comment>
<evidence type="ECO:0000256" key="2">
    <source>
        <dbReference type="ARBA" id="ARBA00022475"/>
    </source>
</evidence>
<dbReference type="PANTHER" id="PTHR33908">
    <property type="entry name" value="MANNOSYLTRANSFERASE YKCB-RELATED"/>
    <property type="match status" value="1"/>
</dbReference>
<feature type="transmembrane region" description="Helical" evidence="9">
    <location>
        <begin position="271"/>
        <end position="294"/>
    </location>
</feature>
<evidence type="ECO:0000256" key="3">
    <source>
        <dbReference type="ARBA" id="ARBA00022676"/>
    </source>
</evidence>
<evidence type="ECO:0000259" key="10">
    <source>
        <dbReference type="Pfam" id="PF13231"/>
    </source>
</evidence>
<feature type="compositionally biased region" description="Low complexity" evidence="8">
    <location>
        <begin position="548"/>
        <end position="558"/>
    </location>
</feature>
<dbReference type="GO" id="GO:0016757">
    <property type="term" value="F:glycosyltransferase activity"/>
    <property type="evidence" value="ECO:0007669"/>
    <property type="project" value="UniProtKB-KW"/>
</dbReference>
<feature type="region of interest" description="Disordered" evidence="8">
    <location>
        <begin position="545"/>
        <end position="565"/>
    </location>
</feature>
<dbReference type="GO" id="GO:0005886">
    <property type="term" value="C:plasma membrane"/>
    <property type="evidence" value="ECO:0007669"/>
    <property type="project" value="UniProtKB-SubCell"/>
</dbReference>
<feature type="transmembrane region" description="Helical" evidence="9">
    <location>
        <begin position="127"/>
        <end position="147"/>
    </location>
</feature>
<dbReference type="Proteomes" id="UP001596417">
    <property type="component" value="Unassembled WGS sequence"/>
</dbReference>
<keyword evidence="3 12" id="KW-0328">Glycosyltransferase</keyword>
<feature type="transmembrane region" description="Helical" evidence="9">
    <location>
        <begin position="159"/>
        <end position="178"/>
    </location>
</feature>
<feature type="transmembrane region" description="Helical" evidence="9">
    <location>
        <begin position="231"/>
        <end position="251"/>
    </location>
</feature>
<evidence type="ECO:0000313" key="13">
    <source>
        <dbReference type="Proteomes" id="UP001596417"/>
    </source>
</evidence>
<evidence type="ECO:0000256" key="7">
    <source>
        <dbReference type="ARBA" id="ARBA00023136"/>
    </source>
</evidence>
<feature type="domain" description="Glycosyltransferase RgtA/B/C/D-like" evidence="10">
    <location>
        <begin position="37"/>
        <end position="138"/>
    </location>
</feature>